<evidence type="ECO:0000313" key="2">
    <source>
        <dbReference type="Proteomes" id="UP000325315"/>
    </source>
</evidence>
<keyword evidence="2" id="KW-1185">Reference proteome</keyword>
<dbReference type="OrthoDB" id="10455698at2759"/>
<name>A0A5B6X4I7_9ROSI</name>
<sequence length="87" mass="9834">MMNFMFISDCIPVKDALASLILENAPLCLSFRSTFRGTVKIPEVTGAIQGFNSQLLRYNDGTEIPMHETLIEGWNFTSYLLHYKDGT</sequence>
<accession>A0A5B6X4I7</accession>
<evidence type="ECO:0000313" key="1">
    <source>
        <dbReference type="EMBL" id="KAA3489100.1"/>
    </source>
</evidence>
<dbReference type="Proteomes" id="UP000325315">
    <property type="component" value="Unassembled WGS sequence"/>
</dbReference>
<dbReference type="AlphaFoldDB" id="A0A5B6X4I7"/>
<dbReference type="EMBL" id="SMMG02000001">
    <property type="protein sequence ID" value="KAA3489100.1"/>
    <property type="molecule type" value="Genomic_DNA"/>
</dbReference>
<gene>
    <name evidence="1" type="ORF">EPI10_032771</name>
</gene>
<protein>
    <submittedName>
        <fullName evidence="1">Uncharacterized protein</fullName>
    </submittedName>
</protein>
<organism evidence="1 2">
    <name type="scientific">Gossypium australe</name>
    <dbReference type="NCBI Taxonomy" id="47621"/>
    <lineage>
        <taxon>Eukaryota</taxon>
        <taxon>Viridiplantae</taxon>
        <taxon>Streptophyta</taxon>
        <taxon>Embryophyta</taxon>
        <taxon>Tracheophyta</taxon>
        <taxon>Spermatophyta</taxon>
        <taxon>Magnoliopsida</taxon>
        <taxon>eudicotyledons</taxon>
        <taxon>Gunneridae</taxon>
        <taxon>Pentapetalae</taxon>
        <taxon>rosids</taxon>
        <taxon>malvids</taxon>
        <taxon>Malvales</taxon>
        <taxon>Malvaceae</taxon>
        <taxon>Malvoideae</taxon>
        <taxon>Gossypium</taxon>
    </lineage>
</organism>
<comment type="caution">
    <text evidence="1">The sequence shown here is derived from an EMBL/GenBank/DDBJ whole genome shotgun (WGS) entry which is preliminary data.</text>
</comment>
<proteinExistence type="predicted"/>
<reference evidence="2" key="1">
    <citation type="journal article" date="2019" name="Plant Biotechnol. J.">
        <title>Genome sequencing of the Australian wild diploid species Gossypium australe highlights disease resistance and delayed gland morphogenesis.</title>
        <authorList>
            <person name="Cai Y."/>
            <person name="Cai X."/>
            <person name="Wang Q."/>
            <person name="Wang P."/>
            <person name="Zhang Y."/>
            <person name="Cai C."/>
            <person name="Xu Y."/>
            <person name="Wang K."/>
            <person name="Zhou Z."/>
            <person name="Wang C."/>
            <person name="Geng S."/>
            <person name="Li B."/>
            <person name="Dong Q."/>
            <person name="Hou Y."/>
            <person name="Wang H."/>
            <person name="Ai P."/>
            <person name="Liu Z."/>
            <person name="Yi F."/>
            <person name="Sun M."/>
            <person name="An G."/>
            <person name="Cheng J."/>
            <person name="Zhang Y."/>
            <person name="Shi Q."/>
            <person name="Xie Y."/>
            <person name="Shi X."/>
            <person name="Chang Y."/>
            <person name="Huang F."/>
            <person name="Chen Y."/>
            <person name="Hong S."/>
            <person name="Mi L."/>
            <person name="Sun Q."/>
            <person name="Zhang L."/>
            <person name="Zhou B."/>
            <person name="Peng R."/>
            <person name="Zhang X."/>
            <person name="Liu F."/>
        </authorList>
    </citation>
    <scope>NUCLEOTIDE SEQUENCE [LARGE SCALE GENOMIC DNA]</scope>
    <source>
        <strain evidence="2">cv. PA1801</strain>
    </source>
</reference>